<dbReference type="Proteomes" id="UP000230233">
    <property type="component" value="Chromosome X"/>
</dbReference>
<evidence type="ECO:0000313" key="4">
    <source>
        <dbReference type="EMBL" id="PIC21009.1"/>
    </source>
</evidence>
<evidence type="ECO:0000256" key="2">
    <source>
        <dbReference type="RuleBase" id="RU000682"/>
    </source>
</evidence>
<dbReference type="Pfam" id="PF00046">
    <property type="entry name" value="Homeodomain"/>
    <property type="match status" value="1"/>
</dbReference>
<gene>
    <name evidence="4" type="primary">Cnig_chr_X.g26001</name>
    <name evidence="4" type="ORF">B9Z55_026001</name>
</gene>
<proteinExistence type="predicted"/>
<evidence type="ECO:0000313" key="5">
    <source>
        <dbReference type="Proteomes" id="UP000230233"/>
    </source>
</evidence>
<dbReference type="GO" id="GO:0003677">
    <property type="term" value="F:DNA binding"/>
    <property type="evidence" value="ECO:0007669"/>
    <property type="project" value="UniProtKB-KW"/>
</dbReference>
<feature type="domain" description="Homeobox" evidence="3">
    <location>
        <begin position="44"/>
        <end position="83"/>
    </location>
</feature>
<reference evidence="5" key="1">
    <citation type="submission" date="2017-10" db="EMBL/GenBank/DDBJ databases">
        <title>Rapid genome shrinkage in a self-fertile nematode reveals novel sperm competition proteins.</title>
        <authorList>
            <person name="Yin D."/>
            <person name="Schwarz E.M."/>
            <person name="Thomas C.G."/>
            <person name="Felde R.L."/>
            <person name="Korf I.F."/>
            <person name="Cutter A.D."/>
            <person name="Schartner C.M."/>
            <person name="Ralston E.J."/>
            <person name="Meyer B.J."/>
            <person name="Haag E.S."/>
        </authorList>
    </citation>
    <scope>NUCLEOTIDE SEQUENCE [LARGE SCALE GENOMIC DNA]</scope>
    <source>
        <strain evidence="5">JU1422</strain>
    </source>
</reference>
<keyword evidence="5" id="KW-1185">Reference proteome</keyword>
<comment type="subcellular location">
    <subcellularLocation>
        <location evidence="1 2">Nucleus</location>
    </subcellularLocation>
</comment>
<dbReference type="InterPro" id="IPR001356">
    <property type="entry name" value="HD"/>
</dbReference>
<sequence>MDIENQLDAQNMLLKKMVNSVELLMQEVFCLGFNNRESSEEFRQPTEEQKAKFKQAFAVNRNPDKEKIAALVSELQLEKDRVRKYSSLISQ</sequence>
<name>A0A2G5T1I7_9PELO</name>
<dbReference type="AlphaFoldDB" id="A0A2G5T1I7"/>
<comment type="caution">
    <text evidence="4">The sequence shown here is derived from an EMBL/GenBank/DDBJ whole genome shotgun (WGS) entry which is preliminary data.</text>
</comment>
<protein>
    <recommendedName>
        <fullName evidence="3">Homeobox domain-containing protein</fullName>
    </recommendedName>
</protein>
<keyword evidence="2" id="KW-0539">Nucleus</keyword>
<dbReference type="InterPro" id="IPR009057">
    <property type="entry name" value="Homeodomain-like_sf"/>
</dbReference>
<keyword evidence="2" id="KW-0238">DNA-binding</keyword>
<evidence type="ECO:0000256" key="1">
    <source>
        <dbReference type="ARBA" id="ARBA00004123"/>
    </source>
</evidence>
<dbReference type="SUPFAM" id="SSF46689">
    <property type="entry name" value="Homeodomain-like"/>
    <property type="match status" value="1"/>
</dbReference>
<dbReference type="EMBL" id="PDUG01000006">
    <property type="protein sequence ID" value="PIC21009.1"/>
    <property type="molecule type" value="Genomic_DNA"/>
</dbReference>
<organism evidence="4 5">
    <name type="scientific">Caenorhabditis nigoni</name>
    <dbReference type="NCBI Taxonomy" id="1611254"/>
    <lineage>
        <taxon>Eukaryota</taxon>
        <taxon>Metazoa</taxon>
        <taxon>Ecdysozoa</taxon>
        <taxon>Nematoda</taxon>
        <taxon>Chromadorea</taxon>
        <taxon>Rhabditida</taxon>
        <taxon>Rhabditina</taxon>
        <taxon>Rhabditomorpha</taxon>
        <taxon>Rhabditoidea</taxon>
        <taxon>Rhabditidae</taxon>
        <taxon>Peloderinae</taxon>
        <taxon>Caenorhabditis</taxon>
    </lineage>
</organism>
<dbReference type="GO" id="GO:0005634">
    <property type="term" value="C:nucleus"/>
    <property type="evidence" value="ECO:0007669"/>
    <property type="project" value="UniProtKB-SubCell"/>
</dbReference>
<keyword evidence="2" id="KW-0371">Homeobox</keyword>
<evidence type="ECO:0000259" key="3">
    <source>
        <dbReference type="Pfam" id="PF00046"/>
    </source>
</evidence>
<accession>A0A2G5T1I7</accession>
<dbReference type="Gene3D" id="1.10.10.60">
    <property type="entry name" value="Homeodomain-like"/>
    <property type="match status" value="1"/>
</dbReference>